<reference evidence="1" key="1">
    <citation type="journal article" date="2018" name="DNA Res.">
        <title>Multiple hybrid de novo genome assembly of finger millet, an orphan allotetraploid crop.</title>
        <authorList>
            <person name="Hatakeyama M."/>
            <person name="Aluri S."/>
            <person name="Balachadran M.T."/>
            <person name="Sivarajan S.R."/>
            <person name="Patrignani A."/>
            <person name="Gruter S."/>
            <person name="Poveda L."/>
            <person name="Shimizu-Inatsugi R."/>
            <person name="Baeten J."/>
            <person name="Francoijs K.J."/>
            <person name="Nataraja K.N."/>
            <person name="Reddy Y.A.N."/>
            <person name="Phadnis S."/>
            <person name="Ravikumar R.L."/>
            <person name="Schlapbach R."/>
            <person name="Sreeman S.M."/>
            <person name="Shimizu K.K."/>
        </authorList>
    </citation>
    <scope>NUCLEOTIDE SEQUENCE</scope>
</reference>
<dbReference type="SUPFAM" id="SSF52058">
    <property type="entry name" value="L domain-like"/>
    <property type="match status" value="1"/>
</dbReference>
<keyword evidence="2" id="KW-1185">Reference proteome</keyword>
<dbReference type="AlphaFoldDB" id="A0AAV5ENL3"/>
<accession>A0AAV5ENL3</accession>
<dbReference type="Gene3D" id="3.80.10.10">
    <property type="entry name" value="Ribonuclease Inhibitor"/>
    <property type="match status" value="1"/>
</dbReference>
<dbReference type="EMBL" id="BQKI01000077">
    <property type="protein sequence ID" value="GJN24333.1"/>
    <property type="molecule type" value="Genomic_DNA"/>
</dbReference>
<sequence length="616" mass="69220">MQVIRADSIDAATEQILDLLKANTSAEGRSNGNVIYFDGWEGLGASAVLRAVAQRLAMASEAPAGLQFEKIIQVDCSKWESKRALQRAVAEQLELPTEVMEMLDRQDEVDDYQGLDLGSRLAVPQVQRLMHRHIQELGCKFLFIFRNGGSEEIDVASFGFPLSEYLDNKVLWTFQGRFRLYPRIKIREALHKSTAKNKTDVFLSAYKPDEIDPHEFWSILVRQEAAEVAQQSMMVSTRGISIDQQAYNFILHILKLCCIGHHLMMDFDLATHASNYWICDGILHQLQREDVHGDHELLQADDDGDGLWQAADAFAREMLLDVDYYKYSHGYFPSHLLRVLKLSHRTFDFSSPPFAHCRNLKFLWLDSCHDDQQQGTNKDIEDPDGAKEMALQRCVGGVLVLHVLNTCCDKILSAQMMDLMTHLRELNVMGAKDDWDMGQLQGRLPSIRKLRVTKSRINCGGSSTTSSPSGNDDLFSGMKKMELFDFSGNHITSSTGMRSLNLAARKNLLVDTVIMDEGCVGLEQISFKGCANLKNLVLRGLFKELKSVDISGTRVKTLDLSAMAAPSLDELIALGCGKLCAILWPHETKRKEYLSKIRINTTTVDDSTEIQTCASL</sequence>
<comment type="caution">
    <text evidence="1">The sequence shown here is derived from an EMBL/GenBank/DDBJ whole genome shotgun (WGS) entry which is preliminary data.</text>
</comment>
<dbReference type="InterPro" id="IPR032675">
    <property type="entry name" value="LRR_dom_sf"/>
</dbReference>
<protein>
    <submittedName>
        <fullName evidence="1">Uncharacterized protein</fullName>
    </submittedName>
</protein>
<reference evidence="1" key="2">
    <citation type="submission" date="2021-12" db="EMBL/GenBank/DDBJ databases">
        <title>Resequencing data analysis of finger millet.</title>
        <authorList>
            <person name="Hatakeyama M."/>
            <person name="Aluri S."/>
            <person name="Balachadran M.T."/>
            <person name="Sivarajan S.R."/>
            <person name="Poveda L."/>
            <person name="Shimizu-Inatsugi R."/>
            <person name="Schlapbach R."/>
            <person name="Sreeman S.M."/>
            <person name="Shimizu K.K."/>
        </authorList>
    </citation>
    <scope>NUCLEOTIDE SEQUENCE</scope>
</reference>
<dbReference type="Proteomes" id="UP001054889">
    <property type="component" value="Unassembled WGS sequence"/>
</dbReference>
<proteinExistence type="predicted"/>
<evidence type="ECO:0000313" key="2">
    <source>
        <dbReference type="Proteomes" id="UP001054889"/>
    </source>
</evidence>
<evidence type="ECO:0000313" key="1">
    <source>
        <dbReference type="EMBL" id="GJN24333.1"/>
    </source>
</evidence>
<name>A0AAV5ENL3_ELECO</name>
<organism evidence="1 2">
    <name type="scientific">Eleusine coracana subsp. coracana</name>
    <dbReference type="NCBI Taxonomy" id="191504"/>
    <lineage>
        <taxon>Eukaryota</taxon>
        <taxon>Viridiplantae</taxon>
        <taxon>Streptophyta</taxon>
        <taxon>Embryophyta</taxon>
        <taxon>Tracheophyta</taxon>
        <taxon>Spermatophyta</taxon>
        <taxon>Magnoliopsida</taxon>
        <taxon>Liliopsida</taxon>
        <taxon>Poales</taxon>
        <taxon>Poaceae</taxon>
        <taxon>PACMAD clade</taxon>
        <taxon>Chloridoideae</taxon>
        <taxon>Cynodonteae</taxon>
        <taxon>Eleusininae</taxon>
        <taxon>Eleusine</taxon>
    </lineage>
</organism>
<gene>
    <name evidence="1" type="primary">gb12070</name>
    <name evidence="1" type="ORF">PR202_gb12070</name>
</gene>